<organism evidence="9 10">
    <name type="scientific">candidate division WS5 bacterium</name>
    <dbReference type="NCBI Taxonomy" id="2093353"/>
    <lineage>
        <taxon>Bacteria</taxon>
        <taxon>candidate division WS5</taxon>
    </lineage>
</organism>
<dbReference type="PANTHER" id="PTHR11748:SF111">
    <property type="entry name" value="D-LACTATE DEHYDROGENASE, MITOCHONDRIAL-RELATED"/>
    <property type="match status" value="1"/>
</dbReference>
<evidence type="ECO:0000256" key="5">
    <source>
        <dbReference type="ARBA" id="ARBA00022946"/>
    </source>
</evidence>
<evidence type="ECO:0000259" key="8">
    <source>
        <dbReference type="PROSITE" id="PS51387"/>
    </source>
</evidence>
<dbReference type="PANTHER" id="PTHR11748">
    <property type="entry name" value="D-LACTATE DEHYDROGENASE"/>
    <property type="match status" value="1"/>
</dbReference>
<evidence type="ECO:0000313" key="9">
    <source>
        <dbReference type="EMBL" id="RJO60169.1"/>
    </source>
</evidence>
<dbReference type="AlphaFoldDB" id="A0A419DAK0"/>
<dbReference type="GO" id="GO:1903457">
    <property type="term" value="P:lactate catabolic process"/>
    <property type="evidence" value="ECO:0007669"/>
    <property type="project" value="TreeGrafter"/>
</dbReference>
<dbReference type="EMBL" id="QZJW01000052">
    <property type="protein sequence ID" value="RJO60169.1"/>
    <property type="molecule type" value="Genomic_DNA"/>
</dbReference>
<keyword evidence="4" id="KW-0274">FAD</keyword>
<dbReference type="Gene3D" id="3.30.43.10">
    <property type="entry name" value="Uridine Diphospho-n-acetylenolpyruvylglucosamine Reductase, domain 2"/>
    <property type="match status" value="2"/>
</dbReference>
<evidence type="ECO:0000256" key="2">
    <source>
        <dbReference type="ARBA" id="ARBA00008000"/>
    </source>
</evidence>
<evidence type="ECO:0000256" key="7">
    <source>
        <dbReference type="ARBA" id="ARBA00038897"/>
    </source>
</evidence>
<dbReference type="InterPro" id="IPR016167">
    <property type="entry name" value="FAD-bd_PCMH_sub1"/>
</dbReference>
<sequence>MPLGDDKHKRILDALLGLLGEDYVEDDPSVMEAFSRESQTPMRLTHGRCEFIVLPGSADDVRAIYCLANEYEFPCSVTGTGLFLMTCGAVNGFPYWCLIDPKRLNRFEIDPDNMFAIVEPYVTVAQIQAEAMKCGLFTGCTGAGAQGSALSTSLFSNSHWTGWRTGKGRNLLGVEWVLPTGEILHTGSCVQPHGSYFYGDGPGISALGLLRGNRGQISSLGMITKAAIKLHPWPGPSEWSVTGIQPYKESKLPIEIFRTFVVSHPTLETCVDFIRELGEHEIASVVMQVNPYEIVALGTLSRVEFWEKWHTPFWQHQIHYRHLTLVTLWGYASRAQTDYEEEILRELVTTTGGEFLPENELAFVKNLLTTVSVRDGYRTRYLRLGVTTSLDGCSDSLLDTLRSIPRAWEMQKRFTPPLGDGGLYDRGPKQHKFWLADFGRIATVSIGVFGEKSDYCEEFLENQVRPWVSRQNANDQVFTPANAGEASRAGDRFANIHQYIATIKRAVDPKNIANPTRFIDITKVPLQKIENKTPSIIRRNTIVNELGGIVGKDRVTDDTEILNAYASDESLNIPQLPKAVVYPTNTEEVQAITRWASQSAVALTPRSSSIGFHGAAIPCKHGVVVDLTNMNRILEINRYDRRIKIEPGVTWGQLQAVLKKHSMMVVSPLFPHRDMSVLTSTMECEPLLIPKSEYNENFLTGEIVLGNGSLFWMGTALAKGMVGQSNPEAFVLGTRLFRRHQGTLGIVTWAQIKLELIPQEDKVIFVPCSNMIEAARIVYRIQRLMLGSECLILNNVNLAAILAQQGLGNYGAFRRKLPPYTIILVLSGFKRHPEGRIAYEEESVMKISREYGSPIMPTLAGIPHLPSLLVSLFRSPWDGSIYWKQYPSGSFCDIFFLTTMNRANDFITLVNGVIKRHILSVEDLGIYIQPIERGRICHVEFSLRYNSSSYKTKKKALAFFLETSQAVVDAGGFISNPYGYWAKLAYEKADSYVKVLRTVKSALDPKNIMNPDKLCF</sequence>
<evidence type="ECO:0000256" key="4">
    <source>
        <dbReference type="ARBA" id="ARBA00022827"/>
    </source>
</evidence>
<dbReference type="Gene3D" id="3.30.465.10">
    <property type="match status" value="2"/>
</dbReference>
<dbReference type="Pfam" id="PF01565">
    <property type="entry name" value="FAD_binding_4"/>
    <property type="match status" value="2"/>
</dbReference>
<dbReference type="InterPro" id="IPR016169">
    <property type="entry name" value="FAD-bd_PCMH_sub2"/>
</dbReference>
<comment type="cofactor">
    <cofactor evidence="1">
        <name>FAD</name>
        <dbReference type="ChEBI" id="CHEBI:57692"/>
    </cofactor>
</comment>
<dbReference type="GO" id="GO:0004458">
    <property type="term" value="F:D-lactate dehydrogenase (cytochrome) activity"/>
    <property type="evidence" value="ECO:0007669"/>
    <property type="project" value="UniProtKB-EC"/>
</dbReference>
<dbReference type="SUPFAM" id="SSF55103">
    <property type="entry name" value="FAD-linked oxidases, C-terminal domain"/>
    <property type="match status" value="1"/>
</dbReference>
<dbReference type="InterPro" id="IPR016164">
    <property type="entry name" value="FAD-linked_Oxase-like_C"/>
</dbReference>
<dbReference type="Pfam" id="PF02913">
    <property type="entry name" value="FAD-oxidase_C"/>
    <property type="match status" value="1"/>
</dbReference>
<comment type="caution">
    <text evidence="9">The sequence shown here is derived from an EMBL/GenBank/DDBJ whole genome shotgun (WGS) entry which is preliminary data.</text>
</comment>
<dbReference type="Gene3D" id="1.10.45.10">
    <property type="entry name" value="Vanillyl-alcohol Oxidase, Chain A, domain 4"/>
    <property type="match status" value="1"/>
</dbReference>
<comment type="similarity">
    <text evidence="2">Belongs to the FAD-binding oxidoreductase/transferase type 4 family.</text>
</comment>
<evidence type="ECO:0000256" key="6">
    <source>
        <dbReference type="ARBA" id="ARBA00023002"/>
    </source>
</evidence>
<evidence type="ECO:0000256" key="1">
    <source>
        <dbReference type="ARBA" id="ARBA00001974"/>
    </source>
</evidence>
<dbReference type="SUPFAM" id="SSF56176">
    <property type="entry name" value="FAD-binding/transporter-associated domain-like"/>
    <property type="match status" value="2"/>
</dbReference>
<accession>A0A419DAK0</accession>
<name>A0A419DAK0_9BACT</name>
<dbReference type="GO" id="GO:0071949">
    <property type="term" value="F:FAD binding"/>
    <property type="evidence" value="ECO:0007669"/>
    <property type="project" value="InterPro"/>
</dbReference>
<evidence type="ECO:0000256" key="3">
    <source>
        <dbReference type="ARBA" id="ARBA00022630"/>
    </source>
</evidence>
<dbReference type="GO" id="GO:0008720">
    <property type="term" value="F:D-lactate dehydrogenase (NAD+) activity"/>
    <property type="evidence" value="ECO:0007669"/>
    <property type="project" value="TreeGrafter"/>
</dbReference>
<dbReference type="Proteomes" id="UP000285655">
    <property type="component" value="Unassembled WGS sequence"/>
</dbReference>
<keyword evidence="5" id="KW-0809">Transit peptide</keyword>
<feature type="domain" description="FAD-binding PCMH-type" evidence="8">
    <location>
        <begin position="44"/>
        <end position="233"/>
    </location>
</feature>
<reference evidence="9 10" key="1">
    <citation type="journal article" date="2017" name="ISME J.">
        <title>Energy and carbon metabolisms in a deep terrestrial subsurface fluid microbial community.</title>
        <authorList>
            <person name="Momper L."/>
            <person name="Jungbluth S.P."/>
            <person name="Lee M.D."/>
            <person name="Amend J.P."/>
        </authorList>
    </citation>
    <scope>NUCLEOTIDE SEQUENCE [LARGE SCALE GENOMIC DNA]</scope>
    <source>
        <strain evidence="9">SURF_29</strain>
    </source>
</reference>
<dbReference type="InterPro" id="IPR016166">
    <property type="entry name" value="FAD-bd_PCMH"/>
</dbReference>
<proteinExistence type="inferred from homology"/>
<feature type="domain" description="FAD-binding PCMH-type" evidence="8">
    <location>
        <begin position="573"/>
        <end position="757"/>
    </location>
</feature>
<keyword evidence="3" id="KW-0285">Flavoprotein</keyword>
<dbReference type="PROSITE" id="PS51387">
    <property type="entry name" value="FAD_PCMH"/>
    <property type="match status" value="2"/>
</dbReference>
<dbReference type="EC" id="1.1.2.4" evidence="7"/>
<dbReference type="InterPro" id="IPR004113">
    <property type="entry name" value="FAD-bd_oxidored_4_C"/>
</dbReference>
<evidence type="ECO:0000313" key="10">
    <source>
        <dbReference type="Proteomes" id="UP000285655"/>
    </source>
</evidence>
<protein>
    <recommendedName>
        <fullName evidence="7">D-lactate dehydrogenase (cytochrome)</fullName>
        <ecNumber evidence="7">1.1.2.4</ecNumber>
    </recommendedName>
</protein>
<dbReference type="InterPro" id="IPR036318">
    <property type="entry name" value="FAD-bd_PCMH-like_sf"/>
</dbReference>
<gene>
    <name evidence="9" type="ORF">C4544_05935</name>
</gene>
<keyword evidence="6" id="KW-0560">Oxidoreductase</keyword>
<dbReference type="InterPro" id="IPR016171">
    <property type="entry name" value="Vanillyl_alc_oxidase_C-sub2"/>
</dbReference>
<dbReference type="InterPro" id="IPR006094">
    <property type="entry name" value="Oxid_FAD_bind_N"/>
</dbReference>